<evidence type="ECO:0000313" key="2">
    <source>
        <dbReference type="EMBL" id="QJW38669.1"/>
    </source>
</evidence>
<feature type="region of interest" description="Disordered" evidence="1">
    <location>
        <begin position="25"/>
        <end position="45"/>
    </location>
</feature>
<reference evidence="2 3" key="1">
    <citation type="journal article" date="2022" name="Int. J. Syst. Evol. Microbiol.">
        <title>Cellulosimicrobium protaetiae sp. nov., isolated from the gut of the larva of Protaetia brevitarsis seulensis.</title>
        <authorList>
            <person name="Le Han H."/>
            <person name="Nguyen T.T.H."/>
            <person name="Li Z."/>
            <person name="Shin N.R."/>
            <person name="Kim S.G."/>
        </authorList>
    </citation>
    <scope>NUCLEOTIDE SEQUENCE [LARGE SCALE GENOMIC DNA]</scope>
    <source>
        <strain evidence="2 3">BI34</strain>
    </source>
</reference>
<organism evidence="2 3">
    <name type="scientific">Cellulosimicrobium protaetiae</name>
    <dbReference type="NCBI Taxonomy" id="2587808"/>
    <lineage>
        <taxon>Bacteria</taxon>
        <taxon>Bacillati</taxon>
        <taxon>Actinomycetota</taxon>
        <taxon>Actinomycetes</taxon>
        <taxon>Micrococcales</taxon>
        <taxon>Promicromonosporaceae</taxon>
        <taxon>Cellulosimicrobium</taxon>
    </lineage>
</organism>
<proteinExistence type="predicted"/>
<sequence length="462" mass="50873">MATTPESDLPPTHRRELVQELHVLFDDGPDPHDPSGKERRTASSKRIETAIAEVVEAAAAKTREVASSRNAEPRSSARRIETLSHTRVWQLLRGTHAEPTLAQLSSLAAAADHLWPDEKRGATALPRLTQMLARAKAHPSRSPADDGDPFATPVPFVRAPHFAYATAQWAERRLSTTRTRRAFGAVAVAPRSADRQDDVFDTIYNPMVHARMSMLLEEKSLRGQGQGIHTEHSFGGDYLAIHGDLRRGLRAPVEAHAGIQAWRHGGVCAFFADYTTGDDRPGDGGARRARPDLDWLIARWVYPAAHVAILGYRMLGGAGSVDVYLVGDEIGRLHSDHRRLWGSHTKPLCCGGNELVNIGTVDLGPASNDPWNIEWDLGWFTARRLMRDLRARLLDASPQGQPPADRSGELETKTEESFDVHDRWADAALGQPQSVISDPAPPNARAGARRRRGGWLKTEQSN</sequence>
<name>A0A6M5UP18_9MICO</name>
<feature type="compositionally biased region" description="Basic and acidic residues" evidence="1">
    <location>
        <begin position="406"/>
        <end position="425"/>
    </location>
</feature>
<evidence type="ECO:0000256" key="1">
    <source>
        <dbReference type="SAM" id="MobiDB-lite"/>
    </source>
</evidence>
<keyword evidence="3" id="KW-1185">Reference proteome</keyword>
<evidence type="ECO:0000313" key="3">
    <source>
        <dbReference type="Proteomes" id="UP000451354"/>
    </source>
</evidence>
<geneLocation type="plasmid" evidence="2 3">
    <name>pCPRO01</name>
</geneLocation>
<dbReference type="AlphaFoldDB" id="A0A6M5UP18"/>
<gene>
    <name evidence="2" type="ORF">FIC82_019975</name>
</gene>
<dbReference type="RefSeq" id="WP_154800615.1">
    <property type="nucleotide sequence ID" value="NZ_CP052758.1"/>
</dbReference>
<dbReference type="Proteomes" id="UP000451354">
    <property type="component" value="Plasmid pCPRO01"/>
</dbReference>
<dbReference type="EMBL" id="CP052758">
    <property type="protein sequence ID" value="QJW38669.1"/>
    <property type="molecule type" value="Genomic_DNA"/>
</dbReference>
<dbReference type="KEGG" id="cprt:FIC82_019975"/>
<keyword evidence="2" id="KW-0614">Plasmid</keyword>
<protein>
    <submittedName>
        <fullName evidence="2">Uncharacterized protein</fullName>
    </submittedName>
</protein>
<accession>A0A6M5UP18</accession>
<feature type="region of interest" description="Disordered" evidence="1">
    <location>
        <begin position="394"/>
        <end position="462"/>
    </location>
</feature>